<dbReference type="Gene3D" id="1.10.10.10">
    <property type="entry name" value="Winged helix-like DNA-binding domain superfamily/Winged helix DNA-binding domain"/>
    <property type="match status" value="1"/>
</dbReference>
<dbReference type="PANTHER" id="PTHR43537">
    <property type="entry name" value="TRANSCRIPTIONAL REGULATOR, GNTR FAMILY"/>
    <property type="match status" value="1"/>
</dbReference>
<dbReference type="Pfam" id="PF07729">
    <property type="entry name" value="FCD"/>
    <property type="match status" value="1"/>
</dbReference>
<dbReference type="SUPFAM" id="SSF48008">
    <property type="entry name" value="GntR ligand-binding domain-like"/>
    <property type="match status" value="1"/>
</dbReference>
<sequence length="234" mass="25137">MPRRTGLIDSTVSQLRDRIASGQWPVGARIPPEPALVELLGVGRNTVREAVQSLVHAGLLERRQGSGTYVLSTSELAASMGRQIADARQRDVVEVRRALEIEAARLAARRRNATDAATLLDQRDERSAAYVAADLESMVATDLALHRTIVRTAANPVLLSLYENLLDAIGENIRFNFVTDVHGHDSHDALVDAIVAGDSDRAAAETSRYLSALLGEQRSAGNVVAAPHAGAPRP</sequence>
<comment type="caution">
    <text evidence="5">The sequence shown here is derived from an EMBL/GenBank/DDBJ whole genome shotgun (WGS) entry which is preliminary data.</text>
</comment>
<evidence type="ECO:0000259" key="4">
    <source>
        <dbReference type="PROSITE" id="PS50949"/>
    </source>
</evidence>
<dbReference type="SUPFAM" id="SSF46785">
    <property type="entry name" value="Winged helix' DNA-binding domain"/>
    <property type="match status" value="1"/>
</dbReference>
<dbReference type="RefSeq" id="WP_118768236.1">
    <property type="nucleotide sequence ID" value="NZ_QWKP01000217.1"/>
</dbReference>
<keyword evidence="6" id="KW-1185">Reference proteome</keyword>
<dbReference type="InterPro" id="IPR011711">
    <property type="entry name" value="GntR_C"/>
</dbReference>
<dbReference type="Pfam" id="PF00392">
    <property type="entry name" value="GntR"/>
    <property type="match status" value="1"/>
</dbReference>
<keyword evidence="2" id="KW-0238">DNA-binding</keyword>
<feature type="domain" description="HTH gntR-type" evidence="4">
    <location>
        <begin position="5"/>
        <end position="73"/>
    </location>
</feature>
<reference evidence="5 6" key="1">
    <citation type="submission" date="2018-08" db="EMBL/GenBank/DDBJ databases">
        <title>Cellulomonas rhizosphaerae sp. nov., a novel actinomycete isolated from soil.</title>
        <authorList>
            <person name="Tian Y."/>
        </authorList>
    </citation>
    <scope>NUCLEOTIDE SEQUENCE [LARGE SCALE GENOMIC DNA]</scope>
    <source>
        <strain evidence="5 6">NEAU-TCZ24</strain>
    </source>
</reference>
<evidence type="ECO:0000256" key="1">
    <source>
        <dbReference type="ARBA" id="ARBA00023015"/>
    </source>
</evidence>
<keyword evidence="1" id="KW-0805">Transcription regulation</keyword>
<evidence type="ECO:0000256" key="3">
    <source>
        <dbReference type="ARBA" id="ARBA00023163"/>
    </source>
</evidence>
<proteinExistence type="predicted"/>
<dbReference type="GO" id="GO:0003700">
    <property type="term" value="F:DNA-binding transcription factor activity"/>
    <property type="evidence" value="ECO:0007669"/>
    <property type="project" value="InterPro"/>
</dbReference>
<organism evidence="5 6">
    <name type="scientific">Cellulomonas rhizosphaerae</name>
    <dbReference type="NCBI Taxonomy" id="2293719"/>
    <lineage>
        <taxon>Bacteria</taxon>
        <taxon>Bacillati</taxon>
        <taxon>Actinomycetota</taxon>
        <taxon>Actinomycetes</taxon>
        <taxon>Micrococcales</taxon>
        <taxon>Cellulomonadaceae</taxon>
        <taxon>Cellulomonas</taxon>
    </lineage>
</organism>
<dbReference type="InterPro" id="IPR000524">
    <property type="entry name" value="Tscrpt_reg_HTH_GntR"/>
</dbReference>
<evidence type="ECO:0000313" key="6">
    <source>
        <dbReference type="Proteomes" id="UP000283374"/>
    </source>
</evidence>
<gene>
    <name evidence="5" type="ORF">D1825_15070</name>
</gene>
<dbReference type="InterPro" id="IPR036390">
    <property type="entry name" value="WH_DNA-bd_sf"/>
</dbReference>
<name>A0A413RIC1_9CELL</name>
<accession>A0A413RIC1</accession>
<dbReference type="CDD" id="cd07377">
    <property type="entry name" value="WHTH_GntR"/>
    <property type="match status" value="1"/>
</dbReference>
<dbReference type="PRINTS" id="PR00035">
    <property type="entry name" value="HTHGNTR"/>
</dbReference>
<dbReference type="InterPro" id="IPR036388">
    <property type="entry name" value="WH-like_DNA-bd_sf"/>
</dbReference>
<evidence type="ECO:0000313" key="5">
    <source>
        <dbReference type="EMBL" id="RHA38061.1"/>
    </source>
</evidence>
<dbReference type="Proteomes" id="UP000283374">
    <property type="component" value="Unassembled WGS sequence"/>
</dbReference>
<dbReference type="SMART" id="SM00895">
    <property type="entry name" value="FCD"/>
    <property type="match status" value="1"/>
</dbReference>
<keyword evidence="3" id="KW-0804">Transcription</keyword>
<dbReference type="GO" id="GO:0003677">
    <property type="term" value="F:DNA binding"/>
    <property type="evidence" value="ECO:0007669"/>
    <property type="project" value="UniProtKB-KW"/>
</dbReference>
<protein>
    <submittedName>
        <fullName evidence="5">FadR family transcriptional regulator</fullName>
    </submittedName>
</protein>
<evidence type="ECO:0000256" key="2">
    <source>
        <dbReference type="ARBA" id="ARBA00023125"/>
    </source>
</evidence>
<dbReference type="InterPro" id="IPR008920">
    <property type="entry name" value="TF_FadR/GntR_C"/>
</dbReference>
<dbReference type="PROSITE" id="PS50949">
    <property type="entry name" value="HTH_GNTR"/>
    <property type="match status" value="1"/>
</dbReference>
<dbReference type="PANTHER" id="PTHR43537:SF47">
    <property type="entry name" value="REGULATORY PROTEIN GNTR HTH"/>
    <property type="match status" value="1"/>
</dbReference>
<dbReference type="AlphaFoldDB" id="A0A413RIC1"/>
<dbReference type="Gene3D" id="1.20.120.530">
    <property type="entry name" value="GntR ligand-binding domain-like"/>
    <property type="match status" value="1"/>
</dbReference>
<dbReference type="EMBL" id="QWKP01000217">
    <property type="protein sequence ID" value="RHA38061.1"/>
    <property type="molecule type" value="Genomic_DNA"/>
</dbReference>
<dbReference type="OrthoDB" id="3575876at2"/>
<dbReference type="SMART" id="SM00345">
    <property type="entry name" value="HTH_GNTR"/>
    <property type="match status" value="1"/>
</dbReference>